<dbReference type="InterPro" id="IPR046338">
    <property type="entry name" value="GAIN_dom_sf"/>
</dbReference>
<keyword evidence="2 6" id="KW-0812">Transmembrane</keyword>
<evidence type="ECO:0000313" key="8">
    <source>
        <dbReference type="Proteomes" id="UP001651158"/>
    </source>
</evidence>
<dbReference type="Gene3D" id="2.60.220.50">
    <property type="match status" value="1"/>
</dbReference>
<keyword evidence="4 6" id="KW-0472">Membrane</keyword>
<dbReference type="SMART" id="SM00303">
    <property type="entry name" value="GPS"/>
    <property type="match status" value="1"/>
</dbReference>
<feature type="compositionally biased region" description="Polar residues" evidence="5">
    <location>
        <begin position="890"/>
        <end position="900"/>
    </location>
</feature>
<dbReference type="Proteomes" id="UP001651158">
    <property type="component" value="Unassembled WGS sequence"/>
</dbReference>
<evidence type="ECO:0000313" key="7">
    <source>
        <dbReference type="EMBL" id="KAL5106451.1"/>
    </source>
</evidence>
<keyword evidence="8" id="KW-1185">Reference proteome</keyword>
<evidence type="ECO:0000256" key="5">
    <source>
        <dbReference type="SAM" id="MobiDB-lite"/>
    </source>
</evidence>
<feature type="compositionally biased region" description="Basic and acidic residues" evidence="5">
    <location>
        <begin position="878"/>
        <end position="889"/>
    </location>
</feature>
<dbReference type="Pfam" id="PF14645">
    <property type="entry name" value="Chibby"/>
    <property type="match status" value="1"/>
</dbReference>
<dbReference type="SUPFAM" id="SSF49723">
    <property type="entry name" value="Lipase/lipooxygenase domain (PLAT/LH2 domain)"/>
    <property type="match status" value="1"/>
</dbReference>
<feature type="compositionally biased region" description="Low complexity" evidence="5">
    <location>
        <begin position="901"/>
        <end position="952"/>
    </location>
</feature>
<dbReference type="Pfam" id="PF01825">
    <property type="entry name" value="GPS"/>
    <property type="match status" value="1"/>
</dbReference>
<feature type="region of interest" description="Disordered" evidence="5">
    <location>
        <begin position="878"/>
        <end position="952"/>
    </location>
</feature>
<accession>A0ABR4QA75</accession>
<evidence type="ECO:0000256" key="6">
    <source>
        <dbReference type="SAM" id="Phobius"/>
    </source>
</evidence>
<evidence type="ECO:0000256" key="4">
    <source>
        <dbReference type="ARBA" id="ARBA00023136"/>
    </source>
</evidence>
<dbReference type="Gene3D" id="2.60.60.20">
    <property type="entry name" value="PLAT/LH2 domain"/>
    <property type="match status" value="1"/>
</dbReference>
<name>A0ABR4QA75_9CEST</name>
<evidence type="ECO:0000256" key="1">
    <source>
        <dbReference type="ARBA" id="ARBA00004370"/>
    </source>
</evidence>
<sequence length="952" mass="105388">MTSYFAFAVEKIVTQLVEAANKLEVTNTNTLKMTVSTLRAVAATSNDMLQLAQLQLAAVIQTVIDSFQGVSQTSSKEDSISVGILILSSFFDVLSGTQSQLISPHPEDVVATASDMKYDTDIDNVDPGGDTLSEQYQSLAAISTRRKQEFVSADLYSRLMVLQKEVVKSLSLLLASDESIAASTELGKISLRKVSKSKADSWLSDFHTGASSSSITFTGLGELVNDTDDILMQTMITNGSLFGFADTAHKLVAANSMVVGLTFYKNGEELPVREMPGSVVVRITMNPEGNLPPFASGTLDGSPMRLPDPIVAVDGTIVHQRLIMVGFEIGQEDVGFSFQLEPIDLGTKPQYLVVARFVNPPDLSKVEDNWGLIWALVPPSLAVYDDQFITTEEREASFTFFINNIDFATHKNEALNVTKGQTIGAATLKTLWVGYRQLSKEEMQLDWRTLPMPYPFVDQINTTIKYRGFATTCDFLEKNSTVWSTKGCVVDRRTTSFTTICVCDHLTTFGAGWLIPPNRIDFNYVFRNIQFERNATLYATEITIAIIFIFLFIWARRMDNKDIQKLGITPLAENNPSDEYLYEVIVCTGMRRGAGTTSTVCIQVNGERGGAAPFTLRDPHRKVLQRGNVDRFLLATASVSPSHNEQTGERMSLESHKHREIFRPPKRVIRAAASTLHKAVSVLTATQNRLQRLQQRREHSSESAPPATSTVEEVTSEISRTISSTETFTSGSTYNTSFCPRSTSKKMMELPKPSCRLGDVQVEWEGGDIGWRLVALDSKVCDDDCYCFNSNDILILRKANSQLKKEQELLKIKIEILLNSISEQTAIVNMNEATLERLRVKAKAAQQGQETTTVGDMTSFSQQECLSPNLRVVLHETKGEMKERRRSQSEPRTSYNDCNRSQISSTASSETETETSTQSESGTEITTARTAVTTATVTTSTARTTKTVQFAK</sequence>
<reference evidence="7 8" key="1">
    <citation type="journal article" date="2022" name="Front. Cell. Infect. Microbiol.">
        <title>The Genomes of Two Strains of Taenia crassiceps the Animal Model for the Study of Human Cysticercosis.</title>
        <authorList>
            <person name="Bobes R.J."/>
            <person name="Estrada K."/>
            <person name="Rios-Valencia D.G."/>
            <person name="Calderon-Gallegos A."/>
            <person name="de la Torre P."/>
            <person name="Carrero J.C."/>
            <person name="Sanchez-Flores A."/>
            <person name="Laclette J.P."/>
        </authorList>
    </citation>
    <scope>NUCLEOTIDE SEQUENCE [LARGE SCALE GENOMIC DNA]</scope>
    <source>
        <strain evidence="7">WFUcys</strain>
    </source>
</reference>
<feature type="region of interest" description="Disordered" evidence="5">
    <location>
        <begin position="692"/>
        <end position="716"/>
    </location>
</feature>
<dbReference type="PANTHER" id="PTHR10877:SF194">
    <property type="entry name" value="LOCATION OF VULVA DEFECTIVE 1"/>
    <property type="match status" value="1"/>
</dbReference>
<evidence type="ECO:0000256" key="3">
    <source>
        <dbReference type="ARBA" id="ARBA00022989"/>
    </source>
</evidence>
<proteinExistence type="predicted"/>
<comment type="caution">
    <text evidence="7">The sequence shown here is derived from an EMBL/GenBank/DDBJ whole genome shotgun (WGS) entry which is preliminary data.</text>
</comment>
<dbReference type="InterPro" id="IPR000203">
    <property type="entry name" value="GPS"/>
</dbReference>
<gene>
    <name evidence="7" type="ORF">TcWFU_009860</name>
</gene>
<dbReference type="InterPro" id="IPR036392">
    <property type="entry name" value="PLAT/LH2_dom_sf"/>
</dbReference>
<dbReference type="PANTHER" id="PTHR10877">
    <property type="entry name" value="POLYCYSTIN FAMILY MEMBER"/>
    <property type="match status" value="1"/>
</dbReference>
<dbReference type="EMBL" id="JAKROA010000006">
    <property type="protein sequence ID" value="KAL5106451.1"/>
    <property type="molecule type" value="Genomic_DNA"/>
</dbReference>
<feature type="compositionally biased region" description="Polar residues" evidence="5">
    <location>
        <begin position="702"/>
        <end position="711"/>
    </location>
</feature>
<keyword evidence="3 6" id="KW-1133">Transmembrane helix</keyword>
<dbReference type="InterPro" id="IPR028118">
    <property type="entry name" value="Chibby_fam"/>
</dbReference>
<protein>
    <submittedName>
        <fullName evidence="7">Polycystic kidney disease protein 1-like 2</fullName>
    </submittedName>
</protein>
<feature type="transmembrane region" description="Helical" evidence="6">
    <location>
        <begin position="535"/>
        <end position="555"/>
    </location>
</feature>
<dbReference type="InterPro" id="IPR051223">
    <property type="entry name" value="Polycystin"/>
</dbReference>
<comment type="subcellular location">
    <subcellularLocation>
        <location evidence="1">Membrane</location>
    </subcellularLocation>
</comment>
<organism evidence="7 8">
    <name type="scientific">Taenia crassiceps</name>
    <dbReference type="NCBI Taxonomy" id="6207"/>
    <lineage>
        <taxon>Eukaryota</taxon>
        <taxon>Metazoa</taxon>
        <taxon>Spiralia</taxon>
        <taxon>Lophotrochozoa</taxon>
        <taxon>Platyhelminthes</taxon>
        <taxon>Cestoda</taxon>
        <taxon>Eucestoda</taxon>
        <taxon>Cyclophyllidea</taxon>
        <taxon>Taeniidae</taxon>
        <taxon>Taenia</taxon>
    </lineage>
</organism>
<evidence type="ECO:0000256" key="2">
    <source>
        <dbReference type="ARBA" id="ARBA00022692"/>
    </source>
</evidence>